<keyword evidence="1" id="KW-0472">Membrane</keyword>
<dbReference type="Pfam" id="PF10027">
    <property type="entry name" value="DUF2269"/>
    <property type="match status" value="1"/>
</dbReference>
<proteinExistence type="predicted"/>
<feature type="transmembrane region" description="Helical" evidence="1">
    <location>
        <begin position="53"/>
        <end position="72"/>
    </location>
</feature>
<keyword evidence="1" id="KW-0812">Transmembrane</keyword>
<accession>A0A7T5R0W3</accession>
<dbReference type="Proteomes" id="UP000595362">
    <property type="component" value="Chromosome"/>
</dbReference>
<evidence type="ECO:0000256" key="1">
    <source>
        <dbReference type="SAM" id="Phobius"/>
    </source>
</evidence>
<evidence type="ECO:0000313" key="2">
    <source>
        <dbReference type="EMBL" id="QQG35482.1"/>
    </source>
</evidence>
<dbReference type="EMBL" id="CP066681">
    <property type="protein sequence ID" value="QQG35482.1"/>
    <property type="molecule type" value="Genomic_DNA"/>
</dbReference>
<evidence type="ECO:0000313" key="3">
    <source>
        <dbReference type="Proteomes" id="UP000595362"/>
    </source>
</evidence>
<name>A0A7T5R0W3_9BACT</name>
<gene>
    <name evidence="2" type="ORF">HYS17_08035</name>
</gene>
<keyword evidence="1" id="KW-1133">Transmembrane helix</keyword>
<feature type="transmembrane region" description="Helical" evidence="1">
    <location>
        <begin position="12"/>
        <end position="32"/>
    </location>
</feature>
<dbReference type="AlphaFoldDB" id="A0A7T5R0W3"/>
<dbReference type="InterPro" id="IPR018729">
    <property type="entry name" value="DUF2269_transmembrane"/>
</dbReference>
<feature type="transmembrane region" description="Helical" evidence="1">
    <location>
        <begin position="128"/>
        <end position="152"/>
    </location>
</feature>
<protein>
    <submittedName>
        <fullName evidence="2">DUF2269 domain-containing protein</fullName>
    </submittedName>
</protein>
<feature type="transmembrane region" description="Helical" evidence="1">
    <location>
        <begin position="84"/>
        <end position="107"/>
    </location>
</feature>
<reference evidence="2 3" key="1">
    <citation type="submission" date="2020-07" db="EMBL/GenBank/DDBJ databases">
        <title>Huge and variable diversity of episymbiotic CPR bacteria and DPANN archaea in groundwater ecosystems.</title>
        <authorList>
            <person name="He C.Y."/>
            <person name="Keren R."/>
            <person name="Whittaker M."/>
            <person name="Farag I.F."/>
            <person name="Doudna J."/>
            <person name="Cate J.H.D."/>
            <person name="Banfield J.F."/>
        </authorList>
    </citation>
    <scope>NUCLEOTIDE SEQUENCE [LARGE SCALE GENOMIC DNA]</scope>
    <source>
        <strain evidence="2">NC_groundwater_70_Ag_B-0.1um_54_66</strain>
    </source>
</reference>
<sequence length="155" mass="17741">MDWYFIVRTLHIISSTILFGTGLGIAFFMLVSHFTDNLQAKFFAARNTVLADYLFTAPAVFIQPLTGFWLISQGGHGWTDLWLVATYIIYTVAGACWLPVVWIQIQLKNMLAQSIQTSEPLPARYHTLFRTWFILGWPAFIGLVIVFFLMVFKPV</sequence>
<organism evidence="2 3">
    <name type="scientific">Micavibrio aeruginosavorus</name>
    <dbReference type="NCBI Taxonomy" id="349221"/>
    <lineage>
        <taxon>Bacteria</taxon>
        <taxon>Pseudomonadati</taxon>
        <taxon>Bdellovibrionota</taxon>
        <taxon>Bdellovibrionia</taxon>
        <taxon>Bdellovibrionales</taxon>
        <taxon>Pseudobdellovibrionaceae</taxon>
        <taxon>Micavibrio</taxon>
    </lineage>
</organism>